<dbReference type="EMBL" id="DVNG01000033">
    <property type="protein sequence ID" value="HIU49850.1"/>
    <property type="molecule type" value="Genomic_DNA"/>
</dbReference>
<dbReference type="Proteomes" id="UP000824118">
    <property type="component" value="Unassembled WGS sequence"/>
</dbReference>
<dbReference type="Pfam" id="PF12669">
    <property type="entry name" value="FeoB_associated"/>
    <property type="match status" value="1"/>
</dbReference>
<evidence type="ECO:0000313" key="3">
    <source>
        <dbReference type="Proteomes" id="UP000824118"/>
    </source>
</evidence>
<keyword evidence="1" id="KW-1133">Transmembrane helix</keyword>
<name>A0A9D1S7L3_9FIRM</name>
<dbReference type="AlphaFoldDB" id="A0A9D1S7L3"/>
<gene>
    <name evidence="2" type="ORF">IAD22_02385</name>
</gene>
<keyword evidence="1" id="KW-0472">Membrane</keyword>
<accession>A0A9D1S7L3</accession>
<proteinExistence type="predicted"/>
<evidence type="ECO:0000256" key="1">
    <source>
        <dbReference type="SAM" id="Phobius"/>
    </source>
</evidence>
<reference evidence="2" key="1">
    <citation type="submission" date="2020-10" db="EMBL/GenBank/DDBJ databases">
        <authorList>
            <person name="Gilroy R."/>
        </authorList>
    </citation>
    <scope>NUCLEOTIDE SEQUENCE</scope>
    <source>
        <strain evidence="2">ChiGjej1B1-1684</strain>
    </source>
</reference>
<sequence>MSFIIANLGTIIVGLIVAVVVGLVIFSLIRNKKKGKSSCSCGCGCGHCPNSSSCHK</sequence>
<feature type="transmembrane region" description="Helical" evidence="1">
    <location>
        <begin position="6"/>
        <end position="29"/>
    </location>
</feature>
<comment type="caution">
    <text evidence="2">The sequence shown here is derived from an EMBL/GenBank/DDBJ whole genome shotgun (WGS) entry which is preliminary data.</text>
</comment>
<evidence type="ECO:0000313" key="2">
    <source>
        <dbReference type="EMBL" id="HIU49850.1"/>
    </source>
</evidence>
<protein>
    <submittedName>
        <fullName evidence="2">FeoB-associated Cys-rich membrane protein</fullName>
    </submittedName>
</protein>
<reference evidence="2" key="2">
    <citation type="journal article" date="2021" name="PeerJ">
        <title>Extensive microbial diversity within the chicken gut microbiome revealed by metagenomics and culture.</title>
        <authorList>
            <person name="Gilroy R."/>
            <person name="Ravi A."/>
            <person name="Getino M."/>
            <person name="Pursley I."/>
            <person name="Horton D.L."/>
            <person name="Alikhan N.F."/>
            <person name="Baker D."/>
            <person name="Gharbi K."/>
            <person name="Hall N."/>
            <person name="Watson M."/>
            <person name="Adriaenssens E.M."/>
            <person name="Foster-Nyarko E."/>
            <person name="Jarju S."/>
            <person name="Secka A."/>
            <person name="Antonio M."/>
            <person name="Oren A."/>
            <person name="Chaudhuri R.R."/>
            <person name="La Ragione R."/>
            <person name="Hildebrand F."/>
            <person name="Pallen M.J."/>
        </authorList>
    </citation>
    <scope>NUCLEOTIDE SEQUENCE</scope>
    <source>
        <strain evidence="2">ChiGjej1B1-1684</strain>
    </source>
</reference>
<organism evidence="2 3">
    <name type="scientific">Candidatus Limousia pullorum</name>
    <dbReference type="NCBI Taxonomy" id="2840860"/>
    <lineage>
        <taxon>Bacteria</taxon>
        <taxon>Bacillati</taxon>
        <taxon>Bacillota</taxon>
        <taxon>Clostridia</taxon>
        <taxon>Eubacteriales</taxon>
        <taxon>Oscillospiraceae</taxon>
        <taxon>Oscillospiraceae incertae sedis</taxon>
        <taxon>Candidatus Limousia</taxon>
    </lineage>
</organism>
<keyword evidence="1" id="KW-0812">Transmembrane</keyword>